<dbReference type="HOGENOM" id="CLU_2589918_0_0_1"/>
<dbReference type="AlphaFoldDB" id="A0A067TGC9"/>
<organism evidence="1 2">
    <name type="scientific">Galerina marginata (strain CBS 339.88)</name>
    <dbReference type="NCBI Taxonomy" id="685588"/>
    <lineage>
        <taxon>Eukaryota</taxon>
        <taxon>Fungi</taxon>
        <taxon>Dikarya</taxon>
        <taxon>Basidiomycota</taxon>
        <taxon>Agaricomycotina</taxon>
        <taxon>Agaricomycetes</taxon>
        <taxon>Agaricomycetidae</taxon>
        <taxon>Agaricales</taxon>
        <taxon>Agaricineae</taxon>
        <taxon>Strophariaceae</taxon>
        <taxon>Galerina</taxon>
    </lineage>
</organism>
<name>A0A067TGC9_GALM3</name>
<proteinExistence type="predicted"/>
<evidence type="ECO:0000313" key="1">
    <source>
        <dbReference type="EMBL" id="KDR81407.1"/>
    </source>
</evidence>
<dbReference type="EMBL" id="KL142370">
    <property type="protein sequence ID" value="KDR81407.1"/>
    <property type="molecule type" value="Genomic_DNA"/>
</dbReference>
<evidence type="ECO:0000313" key="2">
    <source>
        <dbReference type="Proteomes" id="UP000027222"/>
    </source>
</evidence>
<sequence>MNWLGSDYPATADTSVPGVARGNCLVQALSTFVIQTRLSLSLTSQSVSAPPSSAHEPGRQRSLHLHNFITYTWQNKTILW</sequence>
<gene>
    <name evidence="1" type="ORF">GALMADRAFT_239285</name>
</gene>
<dbReference type="Proteomes" id="UP000027222">
    <property type="component" value="Unassembled WGS sequence"/>
</dbReference>
<keyword evidence="2" id="KW-1185">Reference proteome</keyword>
<reference evidence="2" key="1">
    <citation type="journal article" date="2014" name="Proc. Natl. Acad. Sci. U.S.A.">
        <title>Extensive sampling of basidiomycete genomes demonstrates inadequacy of the white-rot/brown-rot paradigm for wood decay fungi.</title>
        <authorList>
            <person name="Riley R."/>
            <person name="Salamov A.A."/>
            <person name="Brown D.W."/>
            <person name="Nagy L.G."/>
            <person name="Floudas D."/>
            <person name="Held B.W."/>
            <person name="Levasseur A."/>
            <person name="Lombard V."/>
            <person name="Morin E."/>
            <person name="Otillar R."/>
            <person name="Lindquist E.A."/>
            <person name="Sun H."/>
            <person name="LaButti K.M."/>
            <person name="Schmutz J."/>
            <person name="Jabbour D."/>
            <person name="Luo H."/>
            <person name="Baker S.E."/>
            <person name="Pisabarro A.G."/>
            <person name="Walton J.D."/>
            <person name="Blanchette R.A."/>
            <person name="Henrissat B."/>
            <person name="Martin F."/>
            <person name="Cullen D."/>
            <person name="Hibbett D.S."/>
            <person name="Grigoriev I.V."/>
        </authorList>
    </citation>
    <scope>NUCLEOTIDE SEQUENCE [LARGE SCALE GENOMIC DNA]</scope>
    <source>
        <strain evidence="2">CBS 339.88</strain>
    </source>
</reference>
<protein>
    <submittedName>
        <fullName evidence="1">Uncharacterized protein</fullName>
    </submittedName>
</protein>
<accession>A0A067TGC9</accession>